<evidence type="ECO:0000313" key="7">
    <source>
        <dbReference type="Proteomes" id="UP000505377"/>
    </source>
</evidence>
<dbReference type="Pfam" id="PF17940">
    <property type="entry name" value="TetR_C_31"/>
    <property type="match status" value="1"/>
</dbReference>
<protein>
    <submittedName>
        <fullName evidence="6">TetR family transcriptional regulator</fullName>
    </submittedName>
</protein>
<dbReference type="InterPro" id="IPR050109">
    <property type="entry name" value="HTH-type_TetR-like_transc_reg"/>
</dbReference>
<dbReference type="InterPro" id="IPR009057">
    <property type="entry name" value="Homeodomain-like_sf"/>
</dbReference>
<dbReference type="SUPFAM" id="SSF46689">
    <property type="entry name" value="Homeodomain-like"/>
    <property type="match status" value="1"/>
</dbReference>
<dbReference type="EMBL" id="CP053564">
    <property type="protein sequence ID" value="QJY45498.1"/>
    <property type="molecule type" value="Genomic_DNA"/>
</dbReference>
<evidence type="ECO:0000256" key="3">
    <source>
        <dbReference type="ARBA" id="ARBA00023163"/>
    </source>
</evidence>
<dbReference type="PROSITE" id="PS50977">
    <property type="entry name" value="HTH_TETR_2"/>
    <property type="match status" value="1"/>
</dbReference>
<dbReference type="Pfam" id="PF00440">
    <property type="entry name" value="TetR_N"/>
    <property type="match status" value="1"/>
</dbReference>
<evidence type="ECO:0000256" key="4">
    <source>
        <dbReference type="PROSITE-ProRule" id="PRU00335"/>
    </source>
</evidence>
<dbReference type="AlphaFoldDB" id="A0A6M6JC27"/>
<dbReference type="SUPFAM" id="SSF48498">
    <property type="entry name" value="Tetracyclin repressor-like, C-terminal domain"/>
    <property type="match status" value="1"/>
</dbReference>
<dbReference type="InterPro" id="IPR041583">
    <property type="entry name" value="TetR_C_31"/>
</dbReference>
<reference evidence="6 7" key="1">
    <citation type="submission" date="2020-05" db="EMBL/GenBank/DDBJ databases">
        <authorList>
            <person name="Mo P."/>
        </authorList>
    </citation>
    <scope>NUCLEOTIDE SEQUENCE [LARGE SCALE GENOMIC DNA]</scope>
    <source>
        <strain evidence="6 7">Gen01</strain>
    </source>
</reference>
<dbReference type="GO" id="GO:0003700">
    <property type="term" value="F:DNA-binding transcription factor activity"/>
    <property type="evidence" value="ECO:0007669"/>
    <property type="project" value="TreeGrafter"/>
</dbReference>
<keyword evidence="3" id="KW-0804">Transcription</keyword>
<dbReference type="PANTHER" id="PTHR30055:SF234">
    <property type="entry name" value="HTH-TYPE TRANSCRIPTIONAL REGULATOR BETI"/>
    <property type="match status" value="1"/>
</dbReference>
<accession>A0A6M6JC27</accession>
<dbReference type="InterPro" id="IPR001647">
    <property type="entry name" value="HTH_TetR"/>
</dbReference>
<dbReference type="Proteomes" id="UP000505377">
    <property type="component" value="Chromosome"/>
</dbReference>
<sequence>MPNRRTVLLDAAIEVLGERGVRAVTHRAVDAEAGVGAGSTANYFPTRDGLFAAIVERFAEREGQDLEELVTTSVPGTPAELGRTLATFVRHGTTRSRTLTLCRCALLVESANNPDLREHIVSTGQRVGTWFTAWLRLVGSTDPALHVHVIGNYLTGLTLHQLAMPDPHFDPTDRIVALLESLIPPPTHHPTAAPPLAGSPGRP</sequence>
<keyword evidence="1" id="KW-0805">Transcription regulation</keyword>
<organism evidence="6 7">
    <name type="scientific">Pseudonocardia broussonetiae</name>
    <dbReference type="NCBI Taxonomy" id="2736640"/>
    <lineage>
        <taxon>Bacteria</taxon>
        <taxon>Bacillati</taxon>
        <taxon>Actinomycetota</taxon>
        <taxon>Actinomycetes</taxon>
        <taxon>Pseudonocardiales</taxon>
        <taxon>Pseudonocardiaceae</taxon>
        <taxon>Pseudonocardia</taxon>
    </lineage>
</organism>
<dbReference type="InterPro" id="IPR036271">
    <property type="entry name" value="Tet_transcr_reg_TetR-rel_C_sf"/>
</dbReference>
<dbReference type="RefSeq" id="WP_172155603.1">
    <property type="nucleotide sequence ID" value="NZ_CP053564.1"/>
</dbReference>
<feature type="domain" description="HTH tetR-type" evidence="5">
    <location>
        <begin position="2"/>
        <end position="62"/>
    </location>
</feature>
<evidence type="ECO:0000256" key="2">
    <source>
        <dbReference type="ARBA" id="ARBA00023125"/>
    </source>
</evidence>
<keyword evidence="7" id="KW-1185">Reference proteome</keyword>
<feature type="DNA-binding region" description="H-T-H motif" evidence="4">
    <location>
        <begin position="25"/>
        <end position="44"/>
    </location>
</feature>
<dbReference type="KEGG" id="pbro:HOP40_06515"/>
<dbReference type="Gene3D" id="1.10.357.10">
    <property type="entry name" value="Tetracycline Repressor, domain 2"/>
    <property type="match status" value="1"/>
</dbReference>
<keyword evidence="2 4" id="KW-0238">DNA-binding</keyword>
<dbReference type="GO" id="GO:0000976">
    <property type="term" value="F:transcription cis-regulatory region binding"/>
    <property type="evidence" value="ECO:0007669"/>
    <property type="project" value="TreeGrafter"/>
</dbReference>
<dbReference type="PANTHER" id="PTHR30055">
    <property type="entry name" value="HTH-TYPE TRANSCRIPTIONAL REGULATOR RUTR"/>
    <property type="match status" value="1"/>
</dbReference>
<gene>
    <name evidence="6" type="ORF">HOP40_06515</name>
</gene>
<evidence type="ECO:0000313" key="6">
    <source>
        <dbReference type="EMBL" id="QJY45498.1"/>
    </source>
</evidence>
<proteinExistence type="predicted"/>
<evidence type="ECO:0000256" key="1">
    <source>
        <dbReference type="ARBA" id="ARBA00023015"/>
    </source>
</evidence>
<name>A0A6M6JC27_9PSEU</name>
<evidence type="ECO:0000259" key="5">
    <source>
        <dbReference type="PROSITE" id="PS50977"/>
    </source>
</evidence>